<feature type="region of interest" description="Disordered" evidence="1">
    <location>
        <begin position="69"/>
        <end position="93"/>
    </location>
</feature>
<keyword evidence="3" id="KW-1185">Reference proteome</keyword>
<sequence length="93" mass="10435">MRSTPGTEHDAGMDERDIHHQITELVATEHRLREALAAGELTADEEHAQLRAAEEALDQCWDLLRQRDARRAAGQDPAGAQARPVSEVEHYQQ</sequence>
<dbReference type="Pfam" id="PF10944">
    <property type="entry name" value="DUF2630"/>
    <property type="match status" value="1"/>
</dbReference>
<evidence type="ECO:0000256" key="1">
    <source>
        <dbReference type="SAM" id="MobiDB-lite"/>
    </source>
</evidence>
<dbReference type="Proteomes" id="UP000238083">
    <property type="component" value="Unassembled WGS sequence"/>
</dbReference>
<dbReference type="EMBL" id="PVZF01000003">
    <property type="protein sequence ID" value="PRY16931.1"/>
    <property type="molecule type" value="Genomic_DNA"/>
</dbReference>
<name>A0A2T0R736_9ACTN</name>
<accession>A0A2T0R736</accession>
<reference evidence="2 3" key="1">
    <citation type="submission" date="2018-03" db="EMBL/GenBank/DDBJ databases">
        <title>Genomic Encyclopedia of Archaeal and Bacterial Type Strains, Phase II (KMG-II): from individual species to whole genera.</title>
        <authorList>
            <person name="Goeker M."/>
        </authorList>
    </citation>
    <scope>NUCLEOTIDE SEQUENCE [LARGE SCALE GENOMIC DNA]</scope>
    <source>
        <strain evidence="2 3">DSM 19711</strain>
    </source>
</reference>
<evidence type="ECO:0000313" key="3">
    <source>
        <dbReference type="Proteomes" id="UP000238083"/>
    </source>
</evidence>
<evidence type="ECO:0000313" key="2">
    <source>
        <dbReference type="EMBL" id="PRY16931.1"/>
    </source>
</evidence>
<gene>
    <name evidence="2" type="ORF">CLV37_103365</name>
</gene>
<dbReference type="InterPro" id="IPR020311">
    <property type="entry name" value="Uncharacterised_Rv0898c"/>
</dbReference>
<dbReference type="AlphaFoldDB" id="A0A2T0R736"/>
<feature type="compositionally biased region" description="Low complexity" evidence="1">
    <location>
        <begin position="74"/>
        <end position="84"/>
    </location>
</feature>
<organism evidence="2 3">
    <name type="scientific">Kineococcus rhizosphaerae</name>
    <dbReference type="NCBI Taxonomy" id="559628"/>
    <lineage>
        <taxon>Bacteria</taxon>
        <taxon>Bacillati</taxon>
        <taxon>Actinomycetota</taxon>
        <taxon>Actinomycetes</taxon>
        <taxon>Kineosporiales</taxon>
        <taxon>Kineosporiaceae</taxon>
        <taxon>Kineococcus</taxon>
    </lineage>
</organism>
<comment type="caution">
    <text evidence="2">The sequence shown here is derived from an EMBL/GenBank/DDBJ whole genome shotgun (WGS) entry which is preliminary data.</text>
</comment>
<protein>
    <submittedName>
        <fullName evidence="2">Uncharacterized protein DUF2630</fullName>
    </submittedName>
</protein>
<proteinExistence type="predicted"/>